<dbReference type="SUPFAM" id="SSF52091">
    <property type="entry name" value="SpoIIaa-like"/>
    <property type="match status" value="1"/>
</dbReference>
<comment type="caution">
    <text evidence="2">The sequence shown here is derived from an EMBL/GenBank/DDBJ whole genome shotgun (WGS) entry which is preliminary data.</text>
</comment>
<dbReference type="Pfam" id="PF13466">
    <property type="entry name" value="STAS_2"/>
    <property type="match status" value="1"/>
</dbReference>
<dbReference type="PANTHER" id="PTHR33495:SF2">
    <property type="entry name" value="ANTI-SIGMA FACTOR ANTAGONIST TM_1081-RELATED"/>
    <property type="match status" value="1"/>
</dbReference>
<evidence type="ECO:0000313" key="2">
    <source>
        <dbReference type="EMBL" id="MEU8137900.1"/>
    </source>
</evidence>
<protein>
    <submittedName>
        <fullName evidence="2">STAS domain-containing protein</fullName>
    </submittedName>
</protein>
<dbReference type="Gene3D" id="3.30.750.24">
    <property type="entry name" value="STAS domain"/>
    <property type="match status" value="1"/>
</dbReference>
<gene>
    <name evidence="2" type="ORF">AB0C36_30865</name>
</gene>
<sequence>MSRYPAGPIRAPAQLVETPLLEMRTEHSLERAVVHLSGEIDPANADNLCAAFDEALTARPRHLHVDAAAVSFCDSSGLHALLHARERSAEVGATLSVEPGDYLERLLWLTGTTKLFPTTWTDAPTARRPAVG</sequence>
<feature type="domain" description="STAS" evidence="1">
    <location>
        <begin position="33"/>
        <end position="97"/>
    </location>
</feature>
<dbReference type="RefSeq" id="WP_358360478.1">
    <property type="nucleotide sequence ID" value="NZ_JBEZFP010000104.1"/>
</dbReference>
<evidence type="ECO:0000313" key="3">
    <source>
        <dbReference type="Proteomes" id="UP001551482"/>
    </source>
</evidence>
<organism evidence="2 3">
    <name type="scientific">Streptodolium elevatio</name>
    <dbReference type="NCBI Taxonomy" id="3157996"/>
    <lineage>
        <taxon>Bacteria</taxon>
        <taxon>Bacillati</taxon>
        <taxon>Actinomycetota</taxon>
        <taxon>Actinomycetes</taxon>
        <taxon>Kitasatosporales</taxon>
        <taxon>Streptomycetaceae</taxon>
        <taxon>Streptodolium</taxon>
    </lineage>
</organism>
<reference evidence="2 3" key="1">
    <citation type="submission" date="2024-06" db="EMBL/GenBank/DDBJ databases">
        <title>The Natural Products Discovery Center: Release of the First 8490 Sequenced Strains for Exploring Actinobacteria Biosynthetic Diversity.</title>
        <authorList>
            <person name="Kalkreuter E."/>
            <person name="Kautsar S.A."/>
            <person name="Yang D."/>
            <person name="Bader C.D."/>
            <person name="Teijaro C.N."/>
            <person name="Fluegel L."/>
            <person name="Davis C.M."/>
            <person name="Simpson J.R."/>
            <person name="Lauterbach L."/>
            <person name="Steele A.D."/>
            <person name="Gui C."/>
            <person name="Meng S."/>
            <person name="Li G."/>
            <person name="Viehrig K."/>
            <person name="Ye F."/>
            <person name="Su P."/>
            <person name="Kiefer A.F."/>
            <person name="Nichols A."/>
            <person name="Cepeda A.J."/>
            <person name="Yan W."/>
            <person name="Fan B."/>
            <person name="Jiang Y."/>
            <person name="Adhikari A."/>
            <person name="Zheng C.-J."/>
            <person name="Schuster L."/>
            <person name="Cowan T.M."/>
            <person name="Smanski M.J."/>
            <person name="Chevrette M.G."/>
            <person name="De Carvalho L.P.S."/>
            <person name="Shen B."/>
        </authorList>
    </citation>
    <scope>NUCLEOTIDE SEQUENCE [LARGE SCALE GENOMIC DNA]</scope>
    <source>
        <strain evidence="2 3">NPDC048946</strain>
    </source>
</reference>
<dbReference type="InterPro" id="IPR058548">
    <property type="entry name" value="MlaB-like_STAS"/>
</dbReference>
<dbReference type="CDD" id="cd07043">
    <property type="entry name" value="STAS_anti-anti-sigma_factors"/>
    <property type="match status" value="1"/>
</dbReference>
<name>A0ABV3DQ85_9ACTN</name>
<dbReference type="InterPro" id="IPR002645">
    <property type="entry name" value="STAS_dom"/>
</dbReference>
<evidence type="ECO:0000259" key="1">
    <source>
        <dbReference type="PROSITE" id="PS50801"/>
    </source>
</evidence>
<proteinExistence type="predicted"/>
<dbReference type="InterPro" id="IPR036513">
    <property type="entry name" value="STAS_dom_sf"/>
</dbReference>
<accession>A0ABV3DQ85</accession>
<dbReference type="EMBL" id="JBEZFP010000104">
    <property type="protein sequence ID" value="MEU8137900.1"/>
    <property type="molecule type" value="Genomic_DNA"/>
</dbReference>
<keyword evidence="3" id="KW-1185">Reference proteome</keyword>
<dbReference type="Proteomes" id="UP001551482">
    <property type="component" value="Unassembled WGS sequence"/>
</dbReference>
<dbReference type="PROSITE" id="PS50801">
    <property type="entry name" value="STAS"/>
    <property type="match status" value="1"/>
</dbReference>
<dbReference type="PANTHER" id="PTHR33495">
    <property type="entry name" value="ANTI-SIGMA FACTOR ANTAGONIST TM_1081-RELATED-RELATED"/>
    <property type="match status" value="1"/>
</dbReference>